<feature type="compositionally biased region" description="Low complexity" evidence="11">
    <location>
        <begin position="408"/>
        <end position="429"/>
    </location>
</feature>
<dbReference type="AlphaFoldDB" id="A0A8T9C7X3"/>
<evidence type="ECO:0000256" key="9">
    <source>
        <dbReference type="ARBA" id="ARBA00023295"/>
    </source>
</evidence>
<dbReference type="Gene3D" id="1.50.10.20">
    <property type="match status" value="1"/>
</dbReference>
<keyword evidence="7" id="KW-0472">Membrane</keyword>
<dbReference type="OrthoDB" id="4187847at2759"/>
<keyword evidence="5 12" id="KW-0732">Signal</keyword>
<feature type="region of interest" description="Disordered" evidence="11">
    <location>
        <begin position="408"/>
        <end position="435"/>
    </location>
</feature>
<sequence>MRNILRYASLAAAAQLAAAVSLDVTSKDSIKNATSLIAHGMLSYYTGNVTDTASTVGVLPGPYYWWESGAMWGSMLDYYHYTGDTSYNAVVTQALLSQVGPDYDYMVPAHQKDEGNDDQAFWGFATMSAAEKNYPQPTVGNYSWVQLTENLWNTQVRRWDTSSCDGGLKWQIFTFNNGYDYKNSVSNGAFFQLSARLARFTGNQTYMDWAIKSYDWLFDVGLISSDYHVYDGADDTQNCSTPNKIIWTYNGAIMLYGSAVLYNYTNGSSLWQERTQGFLNATANFFSPYDNATNIMYEPACEPVNTCDNDQYSFKAYLSRFMWASTLMAPFTGNAITTLLTDSSKAAAQSCSGPSDGVTCGEHWYWGEYDGYYGVGQQMSALETIQGLLVSDSVPPLHSGQVSLMTTPTTSTTVAPAPVPTMTATATPTKRGLGEKNEPSSLIFTVIASMSIMMVRLGLGELVFGAQI</sequence>
<dbReference type="GO" id="GO:0012505">
    <property type="term" value="C:endomembrane system"/>
    <property type="evidence" value="ECO:0007669"/>
    <property type="project" value="UniProtKB-SubCell"/>
</dbReference>
<dbReference type="Proteomes" id="UP000469558">
    <property type="component" value="Unassembled WGS sequence"/>
</dbReference>
<comment type="subcellular location">
    <subcellularLocation>
        <location evidence="2">Endomembrane system</location>
    </subcellularLocation>
</comment>
<dbReference type="PIRSF" id="PIRSF016302">
    <property type="entry name" value="Man_a_manosd"/>
    <property type="match status" value="1"/>
</dbReference>
<dbReference type="EMBL" id="QGMK01000424">
    <property type="protein sequence ID" value="TVY81778.1"/>
    <property type="molecule type" value="Genomic_DNA"/>
</dbReference>
<dbReference type="GO" id="GO:0008496">
    <property type="term" value="F:mannan endo-1,6-alpha-mannosidase activity"/>
    <property type="evidence" value="ECO:0007669"/>
    <property type="project" value="UniProtKB-UniRule"/>
</dbReference>
<evidence type="ECO:0000256" key="1">
    <source>
        <dbReference type="ARBA" id="ARBA00001452"/>
    </source>
</evidence>
<feature type="signal peptide" evidence="12">
    <location>
        <begin position="1"/>
        <end position="19"/>
    </location>
</feature>
<evidence type="ECO:0000256" key="2">
    <source>
        <dbReference type="ARBA" id="ARBA00004308"/>
    </source>
</evidence>
<keyword evidence="6 10" id="KW-0378">Hydrolase</keyword>
<dbReference type="GO" id="GO:0009272">
    <property type="term" value="P:fungal-type cell wall biogenesis"/>
    <property type="evidence" value="ECO:0007669"/>
    <property type="project" value="TreeGrafter"/>
</dbReference>
<evidence type="ECO:0000256" key="10">
    <source>
        <dbReference type="PIRNR" id="PIRNR016302"/>
    </source>
</evidence>
<gene>
    <name evidence="13" type="primary">DCW1_2</name>
    <name evidence="13" type="ORF">LSUE1_G005596</name>
</gene>
<evidence type="ECO:0000256" key="11">
    <source>
        <dbReference type="SAM" id="MobiDB-lite"/>
    </source>
</evidence>
<comment type="catalytic activity">
    <reaction evidence="1 10">
        <text>Random hydrolysis of (1-&gt;6)-alpha-D-mannosidic linkages in unbranched (1-&gt;6)-mannans.</text>
        <dbReference type="EC" id="3.2.1.101"/>
    </reaction>
</comment>
<evidence type="ECO:0000256" key="4">
    <source>
        <dbReference type="ARBA" id="ARBA00012350"/>
    </source>
</evidence>
<keyword evidence="9 10" id="KW-0326">Glycosidase</keyword>
<organism evidence="13 14">
    <name type="scientific">Lachnellula suecica</name>
    <dbReference type="NCBI Taxonomy" id="602035"/>
    <lineage>
        <taxon>Eukaryota</taxon>
        <taxon>Fungi</taxon>
        <taxon>Dikarya</taxon>
        <taxon>Ascomycota</taxon>
        <taxon>Pezizomycotina</taxon>
        <taxon>Leotiomycetes</taxon>
        <taxon>Helotiales</taxon>
        <taxon>Lachnaceae</taxon>
        <taxon>Lachnellula</taxon>
    </lineage>
</organism>
<reference evidence="13 14" key="1">
    <citation type="submission" date="2018-05" db="EMBL/GenBank/DDBJ databases">
        <title>Genome sequencing and assembly of the regulated plant pathogen Lachnellula willkommii and related sister species for the development of diagnostic species identification markers.</title>
        <authorList>
            <person name="Giroux E."/>
            <person name="Bilodeau G."/>
        </authorList>
    </citation>
    <scope>NUCLEOTIDE SEQUENCE [LARGE SCALE GENOMIC DNA]</scope>
    <source>
        <strain evidence="13 14">CBS 268.59</strain>
    </source>
</reference>
<dbReference type="InterPro" id="IPR005198">
    <property type="entry name" value="Glyco_hydro_76"/>
</dbReference>
<dbReference type="InterPro" id="IPR014480">
    <property type="entry name" value="Mannan-1_6-alpha_mannosidase"/>
</dbReference>
<dbReference type="GO" id="GO:0016052">
    <property type="term" value="P:carbohydrate catabolic process"/>
    <property type="evidence" value="ECO:0007669"/>
    <property type="project" value="InterPro"/>
</dbReference>
<evidence type="ECO:0000256" key="3">
    <source>
        <dbReference type="ARBA" id="ARBA00009699"/>
    </source>
</evidence>
<dbReference type="InterPro" id="IPR008928">
    <property type="entry name" value="6-hairpin_glycosidase_sf"/>
</dbReference>
<dbReference type="EC" id="3.2.1.101" evidence="4 10"/>
<proteinExistence type="inferred from homology"/>
<dbReference type="SUPFAM" id="SSF48208">
    <property type="entry name" value="Six-hairpin glycosidases"/>
    <property type="match status" value="1"/>
</dbReference>
<comment type="caution">
    <text evidence="13">The sequence shown here is derived from an EMBL/GenBank/DDBJ whole genome shotgun (WGS) entry which is preliminary data.</text>
</comment>
<name>A0A8T9C7X3_9HELO</name>
<evidence type="ECO:0000256" key="5">
    <source>
        <dbReference type="ARBA" id="ARBA00022729"/>
    </source>
</evidence>
<feature type="chain" id="PRO_5035877016" description="Mannan endo-1,6-alpha-mannosidase" evidence="12">
    <location>
        <begin position="20"/>
        <end position="468"/>
    </location>
</feature>
<dbReference type="PANTHER" id="PTHR12145:SF38">
    <property type="entry name" value="MANNAN ENDO-1,6-ALPHA-MANNOSIDASE"/>
    <property type="match status" value="1"/>
</dbReference>
<dbReference type="Pfam" id="PF03663">
    <property type="entry name" value="Glyco_hydro_76"/>
    <property type="match status" value="1"/>
</dbReference>
<keyword evidence="8" id="KW-0325">Glycoprotein</keyword>
<evidence type="ECO:0000256" key="8">
    <source>
        <dbReference type="ARBA" id="ARBA00023180"/>
    </source>
</evidence>
<evidence type="ECO:0000256" key="7">
    <source>
        <dbReference type="ARBA" id="ARBA00023136"/>
    </source>
</evidence>
<comment type="similarity">
    <text evidence="3 10">Belongs to the glycosyl hydrolase 76 family.</text>
</comment>
<dbReference type="PANTHER" id="PTHR12145">
    <property type="entry name" value="MANNAN ENDO-1,6-ALPHA-MANNOSIDASE DCW1"/>
    <property type="match status" value="1"/>
</dbReference>
<dbReference type="FunFam" id="1.50.10.20:FF:000006">
    <property type="entry name" value="Mannan endo-1,6-alpha-mannosidase"/>
    <property type="match status" value="1"/>
</dbReference>
<evidence type="ECO:0000256" key="6">
    <source>
        <dbReference type="ARBA" id="ARBA00022801"/>
    </source>
</evidence>
<evidence type="ECO:0000256" key="12">
    <source>
        <dbReference type="SAM" id="SignalP"/>
    </source>
</evidence>
<evidence type="ECO:0000313" key="13">
    <source>
        <dbReference type="EMBL" id="TVY81778.1"/>
    </source>
</evidence>
<protein>
    <recommendedName>
        <fullName evidence="4 10">Mannan endo-1,6-alpha-mannosidase</fullName>
        <ecNumber evidence="4 10">3.2.1.101</ecNumber>
    </recommendedName>
</protein>
<accession>A0A8T9C7X3</accession>
<keyword evidence="14" id="KW-1185">Reference proteome</keyword>
<evidence type="ECO:0000313" key="14">
    <source>
        <dbReference type="Proteomes" id="UP000469558"/>
    </source>
</evidence>